<evidence type="ECO:0000313" key="3">
    <source>
        <dbReference type="Proteomes" id="UP000008867"/>
    </source>
</evidence>
<evidence type="ECO:0000256" key="1">
    <source>
        <dbReference type="SAM" id="MobiDB-lite"/>
    </source>
</evidence>
<sequence length="479" mass="52815">MPSAISRVAVALLALPHSWLTWLTWLTWLSWFSWLSRGFADSHQFFSLAISGHKPKRPPPSFASNIVNTNTNTSLLTMASTNNNELEMRTAWQTASPAASALLARRGARQLGELTWLVELIRAVQDMPLPDDEDWETCYTCSHARAAVPRACGPDPVRGEVVRVVNPSTRVPRVVAALFVGRPPSCRHCDTRQKCDWRGRIPWLVGRQNGDWLQEAYLWLRFLGQRPNPTLEVSMVPAGILPPYLEESREGTVRAAEELRQAGVGSRRRRRSRGGDEEREQVGEDRARPAQRARRAAESPGQVSVAAPASSSPSAGGPALGESAEARLEQLISEMPTPLPLDAPYAEHAARVQRAVDVGMQALDGMGELLRRTLAASIVAGHEVQQYDERLHQAMVRDALANLVEIRGHWQLDGPQAFEPDSSDSGPVFSDPDVELRRAERTAAFVQEQAEIDRPRGGPQTRAATRADARRRANADSSA</sequence>
<proteinExistence type="predicted"/>
<name>E6ZY85_SPORE</name>
<feature type="region of interest" description="Disordered" evidence="1">
    <location>
        <begin position="255"/>
        <end position="321"/>
    </location>
</feature>
<feature type="compositionally biased region" description="Low complexity" evidence="1">
    <location>
        <begin position="299"/>
        <end position="321"/>
    </location>
</feature>
<feature type="compositionally biased region" description="Basic and acidic residues" evidence="1">
    <location>
        <begin position="273"/>
        <end position="288"/>
    </location>
</feature>
<feature type="region of interest" description="Disordered" evidence="1">
    <location>
        <begin position="445"/>
        <end position="479"/>
    </location>
</feature>
<feature type="compositionally biased region" description="Basic and acidic residues" evidence="1">
    <location>
        <begin position="465"/>
        <end position="479"/>
    </location>
</feature>
<evidence type="ECO:0000313" key="2">
    <source>
        <dbReference type="EMBL" id="CBQ72192.1"/>
    </source>
</evidence>
<dbReference type="AlphaFoldDB" id="E6ZY85"/>
<dbReference type="VEuPathDB" id="FungiDB:sr10703"/>
<accession>E6ZY85</accession>
<reference evidence="2 3" key="1">
    <citation type="journal article" date="2010" name="Science">
        <title>Pathogenicity determinants in smut fungi revealed by genome comparison.</title>
        <authorList>
            <person name="Schirawski J."/>
            <person name="Mannhaupt G."/>
            <person name="Muench K."/>
            <person name="Brefort T."/>
            <person name="Schipper K."/>
            <person name="Doehlemann G."/>
            <person name="Di Stasio M."/>
            <person name="Roessel N."/>
            <person name="Mendoza-Mendoza A."/>
            <person name="Pester D."/>
            <person name="Mueller O."/>
            <person name="Winterberg B."/>
            <person name="Meyer E."/>
            <person name="Ghareeb H."/>
            <person name="Wollenberg T."/>
            <person name="Muensterkoetter M."/>
            <person name="Wong P."/>
            <person name="Walter M."/>
            <person name="Stukenbrock E."/>
            <person name="Gueldener U."/>
            <person name="Kahmann R."/>
        </authorList>
    </citation>
    <scope>NUCLEOTIDE SEQUENCE [LARGE SCALE GENOMIC DNA]</scope>
    <source>
        <strain evidence="3">SRZ2</strain>
    </source>
</reference>
<dbReference type="Proteomes" id="UP000008867">
    <property type="component" value="Chromosome 3"/>
</dbReference>
<keyword evidence="3" id="KW-1185">Reference proteome</keyword>
<dbReference type="EMBL" id="FQ311452">
    <property type="protein sequence ID" value="CBQ72192.1"/>
    <property type="molecule type" value="Genomic_DNA"/>
</dbReference>
<gene>
    <name evidence="2" type="ORF">sr10703</name>
</gene>
<protein>
    <submittedName>
        <fullName evidence="2">Uncharacterized protein</fullName>
    </submittedName>
</protein>
<organism evidence="2 3">
    <name type="scientific">Sporisorium reilianum (strain SRZ2)</name>
    <name type="common">Maize head smut fungus</name>
    <dbReference type="NCBI Taxonomy" id="999809"/>
    <lineage>
        <taxon>Eukaryota</taxon>
        <taxon>Fungi</taxon>
        <taxon>Dikarya</taxon>
        <taxon>Basidiomycota</taxon>
        <taxon>Ustilaginomycotina</taxon>
        <taxon>Ustilaginomycetes</taxon>
        <taxon>Ustilaginales</taxon>
        <taxon>Ustilaginaceae</taxon>
        <taxon>Sporisorium</taxon>
    </lineage>
</organism>
<dbReference type="HOGENOM" id="CLU_570083_0_0_1"/>